<dbReference type="EMBL" id="BAAAFI010000006">
    <property type="protein sequence ID" value="GAA0878530.1"/>
    <property type="molecule type" value="Genomic_DNA"/>
</dbReference>
<feature type="domain" description="Integrase catalytic" evidence="1">
    <location>
        <begin position="1"/>
        <end position="137"/>
    </location>
</feature>
<evidence type="ECO:0000259" key="1">
    <source>
        <dbReference type="PROSITE" id="PS50994"/>
    </source>
</evidence>
<accession>A0ABP3YAX2</accession>
<dbReference type="PANTHER" id="PTHR47515">
    <property type="entry name" value="LOW CALCIUM RESPONSE LOCUS PROTEIN T"/>
    <property type="match status" value="1"/>
</dbReference>
<dbReference type="SUPFAM" id="SSF53098">
    <property type="entry name" value="Ribonuclease H-like"/>
    <property type="match status" value="1"/>
</dbReference>
<dbReference type="Gene3D" id="3.30.420.10">
    <property type="entry name" value="Ribonuclease H-like superfamily/Ribonuclease H"/>
    <property type="match status" value="1"/>
</dbReference>
<gene>
    <name evidence="2" type="ORF">GCM10009119_14980</name>
</gene>
<name>A0ABP3YAX2_9BACT</name>
<dbReference type="Proteomes" id="UP001500469">
    <property type="component" value="Unassembled WGS sequence"/>
</dbReference>
<dbReference type="Pfam" id="PF13683">
    <property type="entry name" value="rve_3"/>
    <property type="match status" value="1"/>
</dbReference>
<dbReference type="PANTHER" id="PTHR47515:SF2">
    <property type="entry name" value="INTEGRASE CORE DOMAIN PROTEIN"/>
    <property type="match status" value="1"/>
</dbReference>
<evidence type="ECO:0000313" key="3">
    <source>
        <dbReference type="Proteomes" id="UP001500469"/>
    </source>
</evidence>
<sequence>MLNILDNYNREMLAMEVDFSLPAQRVIRVLEFLELVRGLPKMIRVDNGPEFISRLLSHWCREKNIEMVFIQPGKPMQNGYVERCNGSVRKELLSANVFNSLDEVRKKRWNRWKIMNRERPHEALGYRTPVDLLKELK</sequence>
<dbReference type="PROSITE" id="PS50994">
    <property type="entry name" value="INTEGRASE"/>
    <property type="match status" value="1"/>
</dbReference>
<proteinExistence type="predicted"/>
<evidence type="ECO:0000313" key="2">
    <source>
        <dbReference type="EMBL" id="GAA0878530.1"/>
    </source>
</evidence>
<organism evidence="2 3">
    <name type="scientific">Algoriphagus jejuensis</name>
    <dbReference type="NCBI Taxonomy" id="419934"/>
    <lineage>
        <taxon>Bacteria</taxon>
        <taxon>Pseudomonadati</taxon>
        <taxon>Bacteroidota</taxon>
        <taxon>Cytophagia</taxon>
        <taxon>Cytophagales</taxon>
        <taxon>Cyclobacteriaceae</taxon>
        <taxon>Algoriphagus</taxon>
    </lineage>
</organism>
<dbReference type="InterPro" id="IPR001584">
    <property type="entry name" value="Integrase_cat-core"/>
</dbReference>
<comment type="caution">
    <text evidence="2">The sequence shown here is derived from an EMBL/GenBank/DDBJ whole genome shotgun (WGS) entry which is preliminary data.</text>
</comment>
<dbReference type="InterPro" id="IPR036397">
    <property type="entry name" value="RNaseH_sf"/>
</dbReference>
<reference evidence="3" key="1">
    <citation type="journal article" date="2019" name="Int. J. Syst. Evol. Microbiol.">
        <title>The Global Catalogue of Microorganisms (GCM) 10K type strain sequencing project: providing services to taxonomists for standard genome sequencing and annotation.</title>
        <authorList>
            <consortium name="The Broad Institute Genomics Platform"/>
            <consortium name="The Broad Institute Genome Sequencing Center for Infectious Disease"/>
            <person name="Wu L."/>
            <person name="Ma J."/>
        </authorList>
    </citation>
    <scope>NUCLEOTIDE SEQUENCE [LARGE SCALE GENOMIC DNA]</scope>
    <source>
        <strain evidence="3">JCM 16112</strain>
    </source>
</reference>
<protein>
    <recommendedName>
        <fullName evidence="1">Integrase catalytic domain-containing protein</fullName>
    </recommendedName>
</protein>
<keyword evidence="3" id="KW-1185">Reference proteome</keyword>
<dbReference type="InterPro" id="IPR012337">
    <property type="entry name" value="RNaseH-like_sf"/>
</dbReference>